<accession>Q5ZDL2</accession>
<keyword evidence="1" id="KW-1133">Transmembrane helix</keyword>
<keyword evidence="1" id="KW-0472">Membrane</keyword>
<dbReference type="PANTHER" id="PTHR33530">
    <property type="entry name" value="OS01G0147100 PROTEIN"/>
    <property type="match status" value="1"/>
</dbReference>
<dbReference type="InterPro" id="IPR022149">
    <property type="entry name" value="DUF3681"/>
</dbReference>
<dbReference type="AlphaFoldDB" id="Q5ZDL2"/>
<dbReference type="Proteomes" id="UP000817658">
    <property type="component" value="Chromosome 1"/>
</dbReference>
<keyword evidence="1" id="KW-0812">Transmembrane</keyword>
<dbReference type="Pfam" id="PF12442">
    <property type="entry name" value="DUF3681"/>
    <property type="match status" value="1"/>
</dbReference>
<name>Q5ZDL2_ORYSJ</name>
<proteinExistence type="predicted"/>
<protein>
    <submittedName>
        <fullName evidence="2">Uncharacterized protein P0416D03.31</fullName>
    </submittedName>
</protein>
<feature type="transmembrane region" description="Helical" evidence="1">
    <location>
        <begin position="31"/>
        <end position="50"/>
    </location>
</feature>
<reference evidence="2" key="1">
    <citation type="journal article" date="2002" name="Nature">
        <title>The genome sequence and structure of rice chromosome 1.</title>
        <authorList>
            <person name="Sasaki T."/>
            <person name="Matsumoto T."/>
            <person name="Yamamoto K."/>
            <person name="Sakata K."/>
            <person name="Baba T."/>
            <person name="Katayose Y."/>
            <person name="Wu J."/>
            <person name="Niimura Y."/>
            <person name="Cheng Z."/>
            <person name="Nagamura Y."/>
            <person name="Antonio B.A."/>
            <person name="Kanamori H."/>
            <person name="Hosokawa S."/>
            <person name="Masukawa M."/>
            <person name="Arikawa K."/>
            <person name="Chiden Y."/>
            <person name="Hayashi M."/>
            <person name="Okamoto M."/>
            <person name="Ando T."/>
            <person name="Aoki H."/>
            <person name="Arita K."/>
            <person name="Hamada M."/>
            <person name="Harada C."/>
            <person name="Hijishita S."/>
            <person name="Honda M."/>
            <person name="Ichikawa Y."/>
            <person name="Idonuma A."/>
            <person name="Iijima M."/>
            <person name="Ikeda M."/>
            <person name="Ikeno M."/>
            <person name="Itoh S."/>
            <person name="Itoh T."/>
            <person name="Itoh Y."/>
            <person name="Itoh Y."/>
            <person name="Iwabuchi A."/>
            <person name="Kamiya K."/>
            <person name="Karasawa W."/>
            <person name="Katagiri S."/>
            <person name="Kikuta A."/>
            <person name="Kobayashi N."/>
            <person name="Kono I."/>
            <person name="Machita K."/>
            <person name="Maehara T."/>
            <person name="Mizuno H."/>
            <person name="Mizubayashi T."/>
            <person name="Mukai Y."/>
            <person name="Nagasaki H."/>
            <person name="Nakashima M."/>
            <person name="Nakama Y."/>
            <person name="Nakamichi Y."/>
            <person name="Nakamura M."/>
            <person name="Namiki N."/>
            <person name="Negishi M."/>
            <person name="Ohta I."/>
            <person name="Ono N."/>
            <person name="Saji S."/>
            <person name="Sakai K."/>
            <person name="Shibata M."/>
            <person name="Shimokawa T."/>
            <person name="Shomura A."/>
            <person name="Song J."/>
            <person name="Takazaki Y."/>
            <person name="Terasawa K."/>
            <person name="Tsuji K."/>
            <person name="Waki K."/>
            <person name="Yamagata H."/>
            <person name="Yamane H."/>
            <person name="Yoshiki S."/>
            <person name="Yoshihara R."/>
            <person name="Yukawa K."/>
            <person name="Zhong H."/>
            <person name="Iwama H."/>
            <person name="Endo T."/>
            <person name="Ito H."/>
            <person name="Hahn J.H."/>
            <person name="Kim H.I."/>
            <person name="Eun M.Y."/>
            <person name="Yano M."/>
            <person name="Jiang J."/>
            <person name="Gojobori T."/>
        </authorList>
    </citation>
    <scope>NUCLEOTIDE SEQUENCE [LARGE SCALE GENOMIC DNA]</scope>
</reference>
<evidence type="ECO:0000256" key="1">
    <source>
        <dbReference type="SAM" id="Phobius"/>
    </source>
</evidence>
<dbReference type="PANTHER" id="PTHR33530:SF15">
    <property type="entry name" value="OS01G0147100 PROTEIN"/>
    <property type="match status" value="1"/>
</dbReference>
<organism evidence="2">
    <name type="scientific">Oryza sativa subsp. japonica</name>
    <name type="common">Rice</name>
    <dbReference type="NCBI Taxonomy" id="39947"/>
    <lineage>
        <taxon>Eukaryota</taxon>
        <taxon>Viridiplantae</taxon>
        <taxon>Streptophyta</taxon>
        <taxon>Embryophyta</taxon>
        <taxon>Tracheophyta</taxon>
        <taxon>Spermatophyta</taxon>
        <taxon>Magnoliopsida</taxon>
        <taxon>Liliopsida</taxon>
        <taxon>Poales</taxon>
        <taxon>Poaceae</taxon>
        <taxon>BOP clade</taxon>
        <taxon>Oryzoideae</taxon>
        <taxon>Oryzeae</taxon>
        <taxon>Oryzinae</taxon>
        <taxon>Oryza</taxon>
        <taxon>Oryza sativa</taxon>
    </lineage>
</organism>
<gene>
    <name evidence="2" type="primary">P0416D03.31</name>
</gene>
<sequence>MQADSNNLEIGAADEAQDAGEEELGSVRKKLNGVGFVTLAMAVSTLVHKPADHGELFQGHAIAYYLTLMVIFLAGVVEVWTALWVSNAGESGRRRRAFGRVVLCASVVPLAAVAGIGGYTVIVNMF</sequence>
<feature type="transmembrane region" description="Helical" evidence="1">
    <location>
        <begin position="62"/>
        <end position="85"/>
    </location>
</feature>
<dbReference type="EMBL" id="AP002872">
    <property type="protein sequence ID" value="BAD61261.1"/>
    <property type="molecule type" value="Genomic_DNA"/>
</dbReference>
<feature type="transmembrane region" description="Helical" evidence="1">
    <location>
        <begin position="97"/>
        <end position="122"/>
    </location>
</feature>
<evidence type="ECO:0000313" key="2">
    <source>
        <dbReference type="EMBL" id="BAD61261.1"/>
    </source>
</evidence>